<accession>A0A803WEJ7</accession>
<name>A0A803WEJ7_FICAL</name>
<evidence type="ECO:0000313" key="3">
    <source>
        <dbReference type="Proteomes" id="UP000016665"/>
    </source>
</evidence>
<evidence type="ECO:0000256" key="1">
    <source>
        <dbReference type="SAM" id="MobiDB-lite"/>
    </source>
</evidence>
<evidence type="ECO:0000313" key="2">
    <source>
        <dbReference type="Ensembl" id="ENSFALP00000033403.1"/>
    </source>
</evidence>
<protein>
    <submittedName>
        <fullName evidence="2">Uncharacterized protein</fullName>
    </submittedName>
</protein>
<proteinExistence type="predicted"/>
<reference evidence="2 3" key="1">
    <citation type="journal article" date="2012" name="Nature">
        <title>The genomic landscape of species divergence in Ficedula flycatchers.</title>
        <authorList>
            <person name="Ellegren H."/>
            <person name="Smeds L."/>
            <person name="Burri R."/>
            <person name="Olason P.I."/>
            <person name="Backstrom N."/>
            <person name="Kawakami T."/>
            <person name="Kunstner A."/>
            <person name="Makinen H."/>
            <person name="Nadachowska-Brzyska K."/>
            <person name="Qvarnstrom A."/>
            <person name="Uebbing S."/>
            <person name="Wolf J.B."/>
        </authorList>
    </citation>
    <scope>NUCLEOTIDE SEQUENCE [LARGE SCALE GENOMIC DNA]</scope>
</reference>
<dbReference type="GeneTree" id="ENSGT01030000235139"/>
<keyword evidence="3" id="KW-1185">Reference proteome</keyword>
<dbReference type="AlphaFoldDB" id="A0A803WEJ7"/>
<reference evidence="2" key="2">
    <citation type="submission" date="2025-08" db="UniProtKB">
        <authorList>
            <consortium name="Ensembl"/>
        </authorList>
    </citation>
    <scope>IDENTIFICATION</scope>
</reference>
<dbReference type="Ensembl" id="ENSFALT00000027969.1">
    <property type="protein sequence ID" value="ENSFALP00000033403.1"/>
    <property type="gene ID" value="ENSFALG00000024409.1"/>
</dbReference>
<organism evidence="2 3">
    <name type="scientific">Ficedula albicollis</name>
    <name type="common">Collared flycatcher</name>
    <name type="synonym">Muscicapa albicollis</name>
    <dbReference type="NCBI Taxonomy" id="59894"/>
    <lineage>
        <taxon>Eukaryota</taxon>
        <taxon>Metazoa</taxon>
        <taxon>Chordata</taxon>
        <taxon>Craniata</taxon>
        <taxon>Vertebrata</taxon>
        <taxon>Euteleostomi</taxon>
        <taxon>Archelosauria</taxon>
        <taxon>Archosauria</taxon>
        <taxon>Dinosauria</taxon>
        <taxon>Saurischia</taxon>
        <taxon>Theropoda</taxon>
        <taxon>Coelurosauria</taxon>
        <taxon>Aves</taxon>
        <taxon>Neognathae</taxon>
        <taxon>Neoaves</taxon>
        <taxon>Telluraves</taxon>
        <taxon>Australaves</taxon>
        <taxon>Passeriformes</taxon>
        <taxon>Muscicapidae</taxon>
        <taxon>Ficedula</taxon>
    </lineage>
</organism>
<feature type="region of interest" description="Disordered" evidence="1">
    <location>
        <begin position="78"/>
        <end position="101"/>
    </location>
</feature>
<dbReference type="Proteomes" id="UP000016665">
    <property type="component" value="Chromosome 7"/>
</dbReference>
<reference evidence="2" key="3">
    <citation type="submission" date="2025-09" db="UniProtKB">
        <authorList>
            <consortium name="Ensembl"/>
        </authorList>
    </citation>
    <scope>IDENTIFICATION</scope>
</reference>
<sequence>MFTKAEALPVGVLQGEAAAQHLQEHAAELPRGDVVQQRVHHRAEVEEDVGDGEQGDVGVEVGDGPVLLWFRGSHDPSDLVRHPAKRQGRDDQSCGHRERERGRHTWGTHIKYYQFCTC</sequence>